<dbReference type="SUPFAM" id="SSF48371">
    <property type="entry name" value="ARM repeat"/>
    <property type="match status" value="1"/>
</dbReference>
<dbReference type="InterPro" id="IPR016024">
    <property type="entry name" value="ARM-type_fold"/>
</dbReference>
<keyword evidence="3" id="KW-1185">Reference proteome</keyword>
<evidence type="ECO:0000256" key="1">
    <source>
        <dbReference type="SAM" id="MobiDB-lite"/>
    </source>
</evidence>
<organism evidence="2 3">
    <name type="scientific">Ahniella affigens</name>
    <dbReference type="NCBI Taxonomy" id="2021234"/>
    <lineage>
        <taxon>Bacteria</taxon>
        <taxon>Pseudomonadati</taxon>
        <taxon>Pseudomonadota</taxon>
        <taxon>Gammaproteobacteria</taxon>
        <taxon>Lysobacterales</taxon>
        <taxon>Rhodanobacteraceae</taxon>
        <taxon>Ahniella</taxon>
    </lineage>
</organism>
<protein>
    <submittedName>
        <fullName evidence="2">Uncharacterized protein</fullName>
    </submittedName>
</protein>
<feature type="compositionally biased region" description="Low complexity" evidence="1">
    <location>
        <begin position="458"/>
        <end position="467"/>
    </location>
</feature>
<dbReference type="Proteomes" id="UP000241074">
    <property type="component" value="Chromosome"/>
</dbReference>
<reference evidence="2 3" key="1">
    <citation type="submission" date="2018-03" db="EMBL/GenBank/DDBJ databases">
        <title>Ahniella affigens gen. nov., sp. nov., a gammaproteobacterium isolated from sandy soil near a stream.</title>
        <authorList>
            <person name="Ko Y."/>
            <person name="Kim J.-H."/>
        </authorList>
    </citation>
    <scope>NUCLEOTIDE SEQUENCE [LARGE SCALE GENOMIC DNA]</scope>
    <source>
        <strain evidence="2 3">D13</strain>
    </source>
</reference>
<feature type="region of interest" description="Disordered" evidence="1">
    <location>
        <begin position="457"/>
        <end position="484"/>
    </location>
</feature>
<dbReference type="AlphaFoldDB" id="A0A2P1PN03"/>
<evidence type="ECO:0000313" key="2">
    <source>
        <dbReference type="EMBL" id="AVP96226.1"/>
    </source>
</evidence>
<evidence type="ECO:0000313" key="3">
    <source>
        <dbReference type="Proteomes" id="UP000241074"/>
    </source>
</evidence>
<dbReference type="InterPro" id="IPR036770">
    <property type="entry name" value="Ankyrin_rpt-contain_sf"/>
</dbReference>
<accession>A0A2P1PN03</accession>
<dbReference type="KEGG" id="xba:C7S18_03015"/>
<reference evidence="2 3" key="2">
    <citation type="submission" date="2018-03" db="EMBL/GenBank/DDBJ databases">
        <authorList>
            <person name="Keele B.F."/>
        </authorList>
    </citation>
    <scope>NUCLEOTIDE SEQUENCE [LARGE SCALE GENOMIC DNA]</scope>
    <source>
        <strain evidence="2 3">D13</strain>
    </source>
</reference>
<gene>
    <name evidence="2" type="ORF">C7S18_03015</name>
</gene>
<sequence length="589" mass="62518">MRTLIFAMLLSTPIAQSYADDSADKFFAKMEAEALKKLERGNPNQKIDAASTMEAENAPKAAVALAPLLAHKDRDIRFGAADALWTLAGKDGDISAAIPALKAMLLDSDSAVAMQAAGALASAGIPETELAGARRRVLSGPPQSHDVQFLAARGLIGIDPSADVLPYLLAYYFDAVEDAKLGGSDDAVELATNAIEQVVVRNELDTIPVLEEALSATPAATGFLLEQLARFDPKPADWVGLLLEYTDQGYRDTRATAFELLGNETEPAALSRWLPKAVPLLEDARLREIGLDALDDAAGKSDLGLDALAALAGDAGAKREHRLQAIEILSDAADTSQHDGVAAVKATAYPIWYRLCDSIINQQSPDDDEFKACHGDSSWLIADDAKRARQWADWLTHNSNVETKLLFLGQLEGMWSRAAPALPAVHAARQHADPRVVAAAEAALNRIEPAWRERRARASAPAPVATPNHDVERPATGSGRSGKPADGAALYDAIRTNNLAAVKKLVRADNVAVPVQFGQIPNAPLPIQAALNFCGVPQSAQALPLIVEYLISIGANPDVPNADGMSALDMAKYACPESIMRILAGAPAS</sequence>
<proteinExistence type="predicted"/>
<dbReference type="RefSeq" id="WP_106890155.1">
    <property type="nucleotide sequence ID" value="NZ_CP027860.1"/>
</dbReference>
<dbReference type="Gene3D" id="1.25.40.20">
    <property type="entry name" value="Ankyrin repeat-containing domain"/>
    <property type="match status" value="1"/>
</dbReference>
<name>A0A2P1PN03_9GAMM</name>
<dbReference type="SUPFAM" id="SSF48403">
    <property type="entry name" value="Ankyrin repeat"/>
    <property type="match status" value="1"/>
</dbReference>
<dbReference type="Gene3D" id="1.25.10.10">
    <property type="entry name" value="Leucine-rich Repeat Variant"/>
    <property type="match status" value="1"/>
</dbReference>
<dbReference type="InterPro" id="IPR011989">
    <property type="entry name" value="ARM-like"/>
</dbReference>
<dbReference type="EMBL" id="CP027860">
    <property type="protein sequence ID" value="AVP96226.1"/>
    <property type="molecule type" value="Genomic_DNA"/>
</dbReference>